<proteinExistence type="predicted"/>
<gene>
    <name evidence="1" type="ORF">MNBD_GAMMA24-2170</name>
</gene>
<evidence type="ECO:0000313" key="1">
    <source>
        <dbReference type="EMBL" id="VAX13533.1"/>
    </source>
</evidence>
<accession>A0A3B1BMV0</accession>
<sequence length="61" mass="7666">MRKLMQRLIHGTLWLIERLHSEKIIHHKRAEQAYTEMSQKNRRLPWDEVEKQLKQFQKNRE</sequence>
<protein>
    <submittedName>
        <fullName evidence="1">Uncharacterized protein</fullName>
    </submittedName>
</protein>
<reference evidence="1" key="1">
    <citation type="submission" date="2018-06" db="EMBL/GenBank/DDBJ databases">
        <authorList>
            <person name="Zhirakovskaya E."/>
        </authorList>
    </citation>
    <scope>NUCLEOTIDE SEQUENCE</scope>
</reference>
<dbReference type="EMBL" id="UOFZ01000120">
    <property type="protein sequence ID" value="VAX13533.1"/>
    <property type="molecule type" value="Genomic_DNA"/>
</dbReference>
<name>A0A3B1BMV0_9ZZZZ</name>
<dbReference type="AlphaFoldDB" id="A0A3B1BMV0"/>
<organism evidence="1">
    <name type="scientific">hydrothermal vent metagenome</name>
    <dbReference type="NCBI Taxonomy" id="652676"/>
    <lineage>
        <taxon>unclassified sequences</taxon>
        <taxon>metagenomes</taxon>
        <taxon>ecological metagenomes</taxon>
    </lineage>
</organism>